<dbReference type="Pfam" id="PF13417">
    <property type="entry name" value="GST_N_3"/>
    <property type="match status" value="1"/>
</dbReference>
<sequence>MSYRLYGALASPYSIKMRAVLRYRRIVHTWHDGPERQEALNQVRAPVIPVLRFPDGRYANDSTPLIYELESLHSERGIVPPDPAMAFLAHLIEDFADEWLTKAMFGFRWLAEVDQVQMSRWLAFDMMHGGGLEASQAAAEAFRARQVGRMAIVGCTEANFPLIEASKRVVLRALEAHVTDSFFLFGTRPSLAEFALLGQLSQLATDPTPQAMMRGDFPYTYRWLEHLDDLSGVEGAWAGEPAAAALQVARAAGEVYAPFLAANAAALEAGESEFSFTAMDKPYSQGTFKYQAKCLADLRARYAALGTEDRARAADWIGPAWTDLLDS</sequence>
<dbReference type="SUPFAM" id="SSF52833">
    <property type="entry name" value="Thioredoxin-like"/>
    <property type="match status" value="1"/>
</dbReference>
<dbReference type="Gene3D" id="1.20.1050.10">
    <property type="match status" value="1"/>
</dbReference>
<dbReference type="InterPro" id="IPR036282">
    <property type="entry name" value="Glutathione-S-Trfase_C_sf"/>
</dbReference>
<dbReference type="Gene3D" id="3.40.30.10">
    <property type="entry name" value="Glutaredoxin"/>
    <property type="match status" value="1"/>
</dbReference>
<dbReference type="AlphaFoldDB" id="Q2N8D5"/>
<dbReference type="Proteomes" id="UP000008808">
    <property type="component" value="Chromosome"/>
</dbReference>
<evidence type="ECO:0000313" key="3">
    <source>
        <dbReference type="Proteomes" id="UP000008808"/>
    </source>
</evidence>
<evidence type="ECO:0000313" key="2">
    <source>
        <dbReference type="EMBL" id="ABC64056.1"/>
    </source>
</evidence>
<accession>Q2N8D5</accession>
<dbReference type="EMBL" id="CP000157">
    <property type="protein sequence ID" value="ABC64056.1"/>
    <property type="molecule type" value="Genomic_DNA"/>
</dbReference>
<dbReference type="Pfam" id="PF13410">
    <property type="entry name" value="GST_C_2"/>
    <property type="match status" value="1"/>
</dbReference>
<dbReference type="KEGG" id="eli:ELI_09820"/>
<feature type="domain" description="GST N-terminal" evidence="1">
    <location>
        <begin position="5"/>
        <end position="76"/>
    </location>
</feature>
<dbReference type="RefSeq" id="WP_011414884.1">
    <property type="nucleotide sequence ID" value="NC_007722.1"/>
</dbReference>
<evidence type="ECO:0000259" key="1">
    <source>
        <dbReference type="Pfam" id="PF13417"/>
    </source>
</evidence>
<protein>
    <recommendedName>
        <fullName evidence="1">GST N-terminal domain-containing protein</fullName>
    </recommendedName>
</protein>
<dbReference type="InterPro" id="IPR004045">
    <property type="entry name" value="Glutathione_S-Trfase_N"/>
</dbReference>
<dbReference type="InterPro" id="IPR036249">
    <property type="entry name" value="Thioredoxin-like_sf"/>
</dbReference>
<reference evidence="3" key="1">
    <citation type="journal article" date="2009" name="J. Bacteriol.">
        <title>Complete genome sequence of Erythrobacter litoralis HTCC2594.</title>
        <authorList>
            <person name="Oh H.M."/>
            <person name="Giovannoni S.J."/>
            <person name="Ferriera S."/>
            <person name="Johnson J."/>
            <person name="Cho J.C."/>
        </authorList>
    </citation>
    <scope>NUCLEOTIDE SEQUENCE [LARGE SCALE GENOMIC DNA]</scope>
    <source>
        <strain evidence="3">HTCC2594</strain>
    </source>
</reference>
<dbReference type="STRING" id="314225.ELI_09820"/>
<dbReference type="HOGENOM" id="CLU_045103_0_0_5"/>
<proteinExistence type="predicted"/>
<name>Q2N8D5_ERYLH</name>
<dbReference type="SUPFAM" id="SSF47616">
    <property type="entry name" value="GST C-terminal domain-like"/>
    <property type="match status" value="1"/>
</dbReference>
<dbReference type="eggNOG" id="COG0625">
    <property type="taxonomic scope" value="Bacteria"/>
</dbReference>
<gene>
    <name evidence="2" type="ordered locus">ELI_09820</name>
</gene>
<organism evidence="2 3">
    <name type="scientific">Erythrobacter litoralis (strain HTCC2594)</name>
    <dbReference type="NCBI Taxonomy" id="314225"/>
    <lineage>
        <taxon>Bacteria</taxon>
        <taxon>Pseudomonadati</taxon>
        <taxon>Pseudomonadota</taxon>
        <taxon>Alphaproteobacteria</taxon>
        <taxon>Sphingomonadales</taxon>
        <taxon>Erythrobacteraceae</taxon>
        <taxon>Erythrobacter/Porphyrobacter group</taxon>
        <taxon>Erythrobacter</taxon>
    </lineage>
</organism>
<keyword evidence="3" id="KW-1185">Reference proteome</keyword>